<comment type="caution">
    <text evidence="1">The sequence shown here is derived from an EMBL/GenBank/DDBJ whole genome shotgun (WGS) entry which is preliminary data.</text>
</comment>
<dbReference type="InterPro" id="IPR011322">
    <property type="entry name" value="N-reg_PII-like_a/b"/>
</dbReference>
<evidence type="ECO:0008006" key="3">
    <source>
        <dbReference type="Google" id="ProtNLM"/>
    </source>
</evidence>
<proteinExistence type="predicted"/>
<dbReference type="EMBL" id="ABGD02000009">
    <property type="protein sequence ID" value="EDS11983.1"/>
    <property type="molecule type" value="Genomic_DNA"/>
</dbReference>
<dbReference type="HOGENOM" id="CLU_143974_0_0_9"/>
<sequence length="148" mass="15967">MDFDAACAIICAVQTEKLFAAAGRRQPPAPCAAADQLEGDCMKLIFAIVSNDDSSRVSKELTKNKYSVTKLATTGGFLMAGNTTFLIGTDDDRVDDVIRIIGMHSKKRTQMVPSSASYGVGMYTSFPVEVQVGGATIFVTNIERFEKL</sequence>
<dbReference type="STRING" id="169435.ERS852551_02100"/>
<keyword evidence="2" id="KW-1185">Reference proteome</keyword>
<dbReference type="InterPro" id="IPR015867">
    <property type="entry name" value="N-reg_PII/ATP_PRibTrfase_C"/>
</dbReference>
<reference evidence="1" key="1">
    <citation type="submission" date="2007-11" db="EMBL/GenBank/DDBJ databases">
        <authorList>
            <person name="Fulton L."/>
            <person name="Clifton S."/>
            <person name="Fulton B."/>
            <person name="Xu J."/>
            <person name="Minx P."/>
            <person name="Pepin K.H."/>
            <person name="Johnson M."/>
            <person name="Thiruvilangam P."/>
            <person name="Bhonagiri V."/>
            <person name="Nash W.E."/>
            <person name="Mardis E.R."/>
            <person name="Wilson R.K."/>
        </authorList>
    </citation>
    <scope>NUCLEOTIDE SEQUENCE [LARGE SCALE GENOMIC DNA]</scope>
    <source>
        <strain evidence="1">DSM 17241</strain>
    </source>
</reference>
<dbReference type="Gene3D" id="3.30.70.120">
    <property type="match status" value="1"/>
</dbReference>
<dbReference type="Proteomes" id="UP000003803">
    <property type="component" value="Unassembled WGS sequence"/>
</dbReference>
<accession>B0P9B4</accession>
<name>B0P9B4_9FIRM</name>
<gene>
    <name evidence="1" type="ORF">ANACOL_01361</name>
</gene>
<reference evidence="1" key="2">
    <citation type="submission" date="2013-09" db="EMBL/GenBank/DDBJ databases">
        <title>Draft genome sequence of Anaerotruncus colihominis(DSM 17241).</title>
        <authorList>
            <person name="Sudarsanam P."/>
            <person name="Ley R."/>
            <person name="Guruge J."/>
            <person name="Turnbaugh P.J."/>
            <person name="Mahowald M."/>
            <person name="Liep D."/>
            <person name="Gordon J."/>
        </authorList>
    </citation>
    <scope>NUCLEOTIDE SEQUENCE</scope>
    <source>
        <strain evidence="1">DSM 17241</strain>
    </source>
</reference>
<organism evidence="1 2">
    <name type="scientific">Anaerotruncus colihominis DSM 17241</name>
    <dbReference type="NCBI Taxonomy" id="445972"/>
    <lineage>
        <taxon>Bacteria</taxon>
        <taxon>Bacillati</taxon>
        <taxon>Bacillota</taxon>
        <taxon>Clostridia</taxon>
        <taxon>Eubacteriales</taxon>
        <taxon>Oscillospiraceae</taxon>
        <taxon>Anaerotruncus</taxon>
    </lineage>
</organism>
<evidence type="ECO:0000313" key="1">
    <source>
        <dbReference type="EMBL" id="EDS11983.1"/>
    </source>
</evidence>
<dbReference type="PANTHER" id="PTHR38456">
    <property type="entry name" value="CYCLIC DI-AMP RECEPTOR A"/>
    <property type="match status" value="1"/>
</dbReference>
<dbReference type="Pfam" id="PF06153">
    <property type="entry name" value="CdAMP_rec"/>
    <property type="match status" value="1"/>
</dbReference>
<protein>
    <recommendedName>
        <fullName evidence="3">Transcriptional regulator</fullName>
    </recommendedName>
</protein>
<dbReference type="eggNOG" id="COG3870">
    <property type="taxonomic scope" value="Bacteria"/>
</dbReference>
<dbReference type="SUPFAM" id="SSF54913">
    <property type="entry name" value="GlnB-like"/>
    <property type="match status" value="1"/>
</dbReference>
<dbReference type="InterPro" id="IPR010375">
    <property type="entry name" value="CdAMP_rec"/>
</dbReference>
<dbReference type="AlphaFoldDB" id="B0P9B4"/>
<evidence type="ECO:0000313" key="2">
    <source>
        <dbReference type="Proteomes" id="UP000003803"/>
    </source>
</evidence>
<dbReference type="PANTHER" id="PTHR38456:SF1">
    <property type="entry name" value="CYCLIC DI-AMP RECEPTOR A"/>
    <property type="match status" value="1"/>
</dbReference>